<keyword evidence="10" id="KW-1185">Reference proteome</keyword>
<evidence type="ECO:0000313" key="10">
    <source>
        <dbReference type="Proteomes" id="UP000649617"/>
    </source>
</evidence>
<feature type="region of interest" description="Disordered" evidence="7">
    <location>
        <begin position="121"/>
        <end position="158"/>
    </location>
</feature>
<protein>
    <submittedName>
        <fullName evidence="9">Cys12 protein</fullName>
    </submittedName>
</protein>
<dbReference type="SUPFAM" id="SSF53686">
    <property type="entry name" value="Tryptophan synthase beta subunit-like PLP-dependent enzymes"/>
    <property type="match status" value="1"/>
</dbReference>
<feature type="compositionally biased region" description="Low complexity" evidence="7">
    <location>
        <begin position="137"/>
        <end position="149"/>
    </location>
</feature>
<feature type="domain" description="Tryptophan synthase beta chain-like PALP" evidence="8">
    <location>
        <begin position="167"/>
        <end position="332"/>
    </location>
</feature>
<dbReference type="Gene3D" id="3.40.50.1100">
    <property type="match status" value="2"/>
</dbReference>
<dbReference type="OrthoDB" id="10259545at2759"/>
<evidence type="ECO:0000256" key="6">
    <source>
        <dbReference type="ARBA" id="ARBA00023192"/>
    </source>
</evidence>
<dbReference type="InterPro" id="IPR001926">
    <property type="entry name" value="TrpB-like_PALP"/>
</dbReference>
<evidence type="ECO:0000256" key="2">
    <source>
        <dbReference type="ARBA" id="ARBA00007103"/>
    </source>
</evidence>
<dbReference type="InterPro" id="IPR036052">
    <property type="entry name" value="TrpB-like_PALP_sf"/>
</dbReference>
<evidence type="ECO:0000256" key="4">
    <source>
        <dbReference type="ARBA" id="ARBA00022679"/>
    </source>
</evidence>
<gene>
    <name evidence="9" type="primary">cys12</name>
    <name evidence="9" type="ORF">SPIL2461_LOCUS5639</name>
</gene>
<dbReference type="GO" id="GO:0019344">
    <property type="term" value="P:cysteine biosynthetic process"/>
    <property type="evidence" value="ECO:0007669"/>
    <property type="project" value="UniProtKB-KW"/>
</dbReference>
<evidence type="ECO:0000313" key="9">
    <source>
        <dbReference type="EMBL" id="CAE7264167.1"/>
    </source>
</evidence>
<keyword evidence="6" id="KW-0198">Cysteine biosynthesis</keyword>
<evidence type="ECO:0000256" key="5">
    <source>
        <dbReference type="ARBA" id="ARBA00022898"/>
    </source>
</evidence>
<keyword evidence="3" id="KW-0028">Amino-acid biosynthesis</keyword>
<dbReference type="EMBL" id="CAJNIZ010008104">
    <property type="protein sequence ID" value="CAE7264167.1"/>
    <property type="molecule type" value="Genomic_DNA"/>
</dbReference>
<keyword evidence="4" id="KW-0808">Transferase</keyword>
<dbReference type="FunFam" id="3.40.50.1100:FF:000016">
    <property type="entry name" value="Cysteine synthase A"/>
    <property type="match status" value="1"/>
</dbReference>
<dbReference type="Pfam" id="PF00291">
    <property type="entry name" value="PALP"/>
    <property type="match status" value="1"/>
</dbReference>
<dbReference type="GO" id="GO:0016740">
    <property type="term" value="F:transferase activity"/>
    <property type="evidence" value="ECO:0007669"/>
    <property type="project" value="UniProtKB-KW"/>
</dbReference>
<comment type="similarity">
    <text evidence="2">Belongs to the cysteine synthase/cystathionine beta-synthase family.</text>
</comment>
<evidence type="ECO:0000256" key="7">
    <source>
        <dbReference type="SAM" id="MobiDB-lite"/>
    </source>
</evidence>
<dbReference type="PANTHER" id="PTHR10314">
    <property type="entry name" value="CYSTATHIONINE BETA-SYNTHASE"/>
    <property type="match status" value="1"/>
</dbReference>
<dbReference type="Proteomes" id="UP000649617">
    <property type="component" value="Unassembled WGS sequence"/>
</dbReference>
<keyword evidence="5" id="KW-0663">Pyridoxal phosphate</keyword>
<organism evidence="9 10">
    <name type="scientific">Symbiodinium pilosum</name>
    <name type="common">Dinoflagellate</name>
    <dbReference type="NCBI Taxonomy" id="2952"/>
    <lineage>
        <taxon>Eukaryota</taxon>
        <taxon>Sar</taxon>
        <taxon>Alveolata</taxon>
        <taxon>Dinophyceae</taxon>
        <taxon>Suessiales</taxon>
        <taxon>Symbiodiniaceae</taxon>
        <taxon>Symbiodinium</taxon>
    </lineage>
</organism>
<comment type="caution">
    <text evidence="9">The sequence shown here is derived from an EMBL/GenBank/DDBJ whole genome shotgun (WGS) entry which is preliminary data.</text>
</comment>
<name>A0A812MIK9_SYMPI</name>
<sequence>MNFWKKLRHNLERQEPGAELPDLYGVGCVADYIWRARSALSRVTGAKHSDMALTRWDHRKPPDLGNLVLMTAQEAQQHHAECKVTGSLPPSVLEALDRDDTTCTAVQRTLSKLRNHLEASMVGAPDSSDGSRYSQSATPPARPAEATEPNSVPQSPAQALRPGFAGLVGNTKLVELRCLSQGTGCRILGKAEFLSPGGCQKDRVARQILDEAAAAALLRPNGTVVEGTSGSTGISLCLAAAARGYRVHVVLPDDQASEKAELLQRFGATVQLVRPASISSPEHYVNVARRHAERLNAEEGEGAALFADQFESPANYRAHYEGTGPELWGQCEGSWVTWASVKESKLSYHTMDV</sequence>
<dbReference type="AlphaFoldDB" id="A0A812MIK9"/>
<proteinExistence type="inferred from homology"/>
<accession>A0A812MIK9</accession>
<reference evidence="9" key="1">
    <citation type="submission" date="2021-02" db="EMBL/GenBank/DDBJ databases">
        <authorList>
            <person name="Dougan E. K."/>
            <person name="Rhodes N."/>
            <person name="Thang M."/>
            <person name="Chan C."/>
        </authorList>
    </citation>
    <scope>NUCLEOTIDE SEQUENCE</scope>
</reference>
<comment type="cofactor">
    <cofactor evidence="1">
        <name>pyridoxal 5'-phosphate</name>
        <dbReference type="ChEBI" id="CHEBI:597326"/>
    </cofactor>
</comment>
<evidence type="ECO:0000256" key="1">
    <source>
        <dbReference type="ARBA" id="ARBA00001933"/>
    </source>
</evidence>
<evidence type="ECO:0000256" key="3">
    <source>
        <dbReference type="ARBA" id="ARBA00022605"/>
    </source>
</evidence>
<evidence type="ECO:0000259" key="8">
    <source>
        <dbReference type="Pfam" id="PF00291"/>
    </source>
</evidence>
<dbReference type="InterPro" id="IPR050214">
    <property type="entry name" value="Cys_Synth/Cystath_Beta-Synth"/>
</dbReference>